<dbReference type="RefSeq" id="WP_134451588.1">
    <property type="nucleotide sequence ID" value="NZ_SOFY01000061.1"/>
</dbReference>
<accession>A0AAQ2HF05</accession>
<keyword evidence="2" id="KW-1185">Reference proteome</keyword>
<reference evidence="1 2" key="1">
    <citation type="submission" date="2019-03" db="EMBL/GenBank/DDBJ databases">
        <title>Genomics of glacier-inhabiting Cryobacterium strains.</title>
        <authorList>
            <person name="Liu Q."/>
            <person name="Xin Y.-H."/>
        </authorList>
    </citation>
    <scope>NUCLEOTIDE SEQUENCE [LARGE SCALE GENOMIC DNA]</scope>
    <source>
        <strain evidence="2">TMT1-22</strain>
    </source>
</reference>
<sequence>MTTALAPHRDRQGAARARQAVLASRDRFWQPSDLQLSPSTVHHLLGDLEDRDELRRIRRGLYWRGTKTPLGMAPPSPERLVEALTRGAGVGPAGLSAANALRLSTQVPRRAQIAVPDRAPSDAGVVRFVSRAARTGRAAARLTPTEVAMLEVLDDWPALVEVELAQATRQLTELLRSGIVRAERLADAATTEPGQARARLRALLTAAGRSDLADRVPAADRRTESAALATLAFV</sequence>
<gene>
    <name evidence="1" type="ORF">E3O49_11165</name>
</gene>
<proteinExistence type="predicted"/>
<dbReference type="InterPro" id="IPR045738">
    <property type="entry name" value="DUF6088"/>
</dbReference>
<protein>
    <recommendedName>
        <fullName evidence="3">Transcriptional regulator, AbiEi antitoxin, Type IV TA system</fullName>
    </recommendedName>
</protein>
<dbReference type="AlphaFoldDB" id="A0AAQ2HF05"/>
<evidence type="ECO:0000313" key="1">
    <source>
        <dbReference type="EMBL" id="TFC44862.1"/>
    </source>
</evidence>
<evidence type="ECO:0000313" key="2">
    <source>
        <dbReference type="Proteomes" id="UP000297403"/>
    </source>
</evidence>
<dbReference type="Pfam" id="PF19570">
    <property type="entry name" value="DUF6088"/>
    <property type="match status" value="1"/>
</dbReference>
<dbReference type="EMBL" id="SOFY01000061">
    <property type="protein sequence ID" value="TFC44862.1"/>
    <property type="molecule type" value="Genomic_DNA"/>
</dbReference>
<dbReference type="Proteomes" id="UP000297403">
    <property type="component" value="Unassembled WGS sequence"/>
</dbReference>
<organism evidence="1 2">
    <name type="scientific">Cryobacterium shii</name>
    <dbReference type="NCBI Taxonomy" id="1259235"/>
    <lineage>
        <taxon>Bacteria</taxon>
        <taxon>Bacillati</taxon>
        <taxon>Actinomycetota</taxon>
        <taxon>Actinomycetes</taxon>
        <taxon>Micrococcales</taxon>
        <taxon>Microbacteriaceae</taxon>
        <taxon>Cryobacterium</taxon>
    </lineage>
</organism>
<comment type="caution">
    <text evidence="1">The sequence shown here is derived from an EMBL/GenBank/DDBJ whole genome shotgun (WGS) entry which is preliminary data.</text>
</comment>
<name>A0AAQ2HF05_9MICO</name>
<evidence type="ECO:0008006" key="3">
    <source>
        <dbReference type="Google" id="ProtNLM"/>
    </source>
</evidence>